<dbReference type="Proteomes" id="UP001234178">
    <property type="component" value="Unassembled WGS sequence"/>
</dbReference>
<accession>A0A0P5HR52</accession>
<dbReference type="EMBL" id="GDIQ01056956">
    <property type="protein sequence ID" value="JAN37781.1"/>
    <property type="molecule type" value="Transcribed_RNA"/>
</dbReference>
<dbReference type="EMBL" id="JAOYFB010000036">
    <property type="protein sequence ID" value="KAK4019072.1"/>
    <property type="molecule type" value="Genomic_DNA"/>
</dbReference>
<evidence type="ECO:0000313" key="5">
    <source>
        <dbReference type="EMBL" id="KAK4019072.1"/>
    </source>
</evidence>
<feature type="domain" description="Enoyl reductase (ER)" evidence="3">
    <location>
        <begin position="14"/>
        <end position="343"/>
    </location>
</feature>
<reference evidence="5 6" key="2">
    <citation type="journal article" date="2023" name="Nucleic Acids Res.">
        <title>The hologenome of Daphnia magna reveals possible DNA methylation and microbiome-mediated evolution of the host genome.</title>
        <authorList>
            <person name="Chaturvedi A."/>
            <person name="Li X."/>
            <person name="Dhandapani V."/>
            <person name="Marshall H."/>
            <person name="Kissane S."/>
            <person name="Cuenca-Cambronero M."/>
            <person name="Asole G."/>
            <person name="Calvet F."/>
            <person name="Ruiz-Romero M."/>
            <person name="Marangio P."/>
            <person name="Guigo R."/>
            <person name="Rago D."/>
            <person name="Mirbahai L."/>
            <person name="Eastwood N."/>
            <person name="Colbourne J.K."/>
            <person name="Zhou J."/>
            <person name="Mallon E."/>
            <person name="Orsini L."/>
        </authorList>
    </citation>
    <scope>NUCLEOTIDE SEQUENCE [LARGE SCALE GENOMIC DNA]</scope>
    <source>
        <strain evidence="5">LRV0_1</strain>
    </source>
</reference>
<dbReference type="InterPro" id="IPR020843">
    <property type="entry name" value="ER"/>
</dbReference>
<dbReference type="AlphaFoldDB" id="A0A0P5HR52"/>
<dbReference type="SUPFAM" id="SSF50129">
    <property type="entry name" value="GroES-like"/>
    <property type="match status" value="1"/>
</dbReference>
<keyword evidence="6" id="KW-1185">Reference proteome</keyword>
<evidence type="ECO:0000313" key="4">
    <source>
        <dbReference type="EMBL" id="JAN37781.1"/>
    </source>
</evidence>
<dbReference type="InterPro" id="IPR013154">
    <property type="entry name" value="ADH-like_N"/>
</dbReference>
<name>A0A0P5HR52_9CRUS</name>
<dbReference type="InterPro" id="IPR002364">
    <property type="entry name" value="Quin_OxRdtase/zeta-crystal_CS"/>
</dbReference>
<dbReference type="Pfam" id="PF13602">
    <property type="entry name" value="ADH_zinc_N_2"/>
    <property type="match status" value="1"/>
</dbReference>
<keyword evidence="2" id="KW-0560">Oxidoreductase</keyword>
<dbReference type="PANTHER" id="PTHR44054">
    <property type="entry name" value="SYNAPTIC VESICLE MEMBRANE PROTEIN VAT-1 HOMOLOG-LIKE"/>
    <property type="match status" value="1"/>
</dbReference>
<evidence type="ECO:0000256" key="2">
    <source>
        <dbReference type="ARBA" id="ARBA00023002"/>
    </source>
</evidence>
<dbReference type="SMART" id="SM00829">
    <property type="entry name" value="PKS_ER"/>
    <property type="match status" value="1"/>
</dbReference>
<comment type="similarity">
    <text evidence="1">Belongs to the zinc-containing alcohol dehydrogenase family. Quinone oxidoreductase subfamily.</text>
</comment>
<dbReference type="SUPFAM" id="SSF51735">
    <property type="entry name" value="NAD(P)-binding Rossmann-fold domains"/>
    <property type="match status" value="1"/>
</dbReference>
<dbReference type="Pfam" id="PF08240">
    <property type="entry name" value="ADH_N"/>
    <property type="match status" value="1"/>
</dbReference>
<dbReference type="GO" id="GO:0008270">
    <property type="term" value="F:zinc ion binding"/>
    <property type="evidence" value="ECO:0007669"/>
    <property type="project" value="InterPro"/>
</dbReference>
<organism evidence="4">
    <name type="scientific">Daphnia magna</name>
    <dbReference type="NCBI Taxonomy" id="35525"/>
    <lineage>
        <taxon>Eukaryota</taxon>
        <taxon>Metazoa</taxon>
        <taxon>Ecdysozoa</taxon>
        <taxon>Arthropoda</taxon>
        <taxon>Crustacea</taxon>
        <taxon>Branchiopoda</taxon>
        <taxon>Diplostraca</taxon>
        <taxon>Cladocera</taxon>
        <taxon>Anomopoda</taxon>
        <taxon>Daphniidae</taxon>
        <taxon>Daphnia</taxon>
    </lineage>
</organism>
<dbReference type="Gene3D" id="3.90.180.10">
    <property type="entry name" value="Medium-chain alcohol dehydrogenases, catalytic domain"/>
    <property type="match status" value="1"/>
</dbReference>
<dbReference type="GO" id="GO:0016491">
    <property type="term" value="F:oxidoreductase activity"/>
    <property type="evidence" value="ECO:0007669"/>
    <property type="project" value="UniProtKB-KW"/>
</dbReference>
<protein>
    <submittedName>
        <fullName evidence="4">Synaptic vesicle membrane protein VAT-1</fullName>
    </submittedName>
</protein>
<dbReference type="PROSITE" id="PS01162">
    <property type="entry name" value="QOR_ZETA_CRYSTAL"/>
    <property type="match status" value="1"/>
</dbReference>
<reference evidence="4" key="1">
    <citation type="submission" date="2015-10" db="EMBL/GenBank/DDBJ databases">
        <title>EvidentialGene: Evidence-directed Construction of Complete mRNA Transcriptomes without Genomes.</title>
        <authorList>
            <person name="Gilbert D.G."/>
        </authorList>
    </citation>
    <scope>NUCLEOTIDE SEQUENCE</scope>
</reference>
<dbReference type="InterPro" id="IPR036291">
    <property type="entry name" value="NAD(P)-bd_dom_sf"/>
</dbReference>
<evidence type="ECO:0000256" key="1">
    <source>
        <dbReference type="ARBA" id="ARBA00010371"/>
    </source>
</evidence>
<evidence type="ECO:0000259" key="3">
    <source>
        <dbReference type="SMART" id="SM00829"/>
    </source>
</evidence>
<proteinExistence type="inferred from homology"/>
<dbReference type="OrthoDB" id="203908at2759"/>
<dbReference type="InterPro" id="IPR052100">
    <property type="entry name" value="SV-ATPase_mito-regulator"/>
</dbReference>
<dbReference type="InterPro" id="IPR011032">
    <property type="entry name" value="GroES-like_sf"/>
</dbReference>
<sequence>MEDSSLSVVLSGYGGLEKIQVQRLPFNRNPEDSQVVVKVRSCGLNFADIYTRQGLVRNEPGPPFVMGLECSGVVVGVGSKVENLKEGDRVVVHTGKPGLQTEFLCVESSSCFVVPESMSFDEAAAFPVNYLTAYFCLFDIGNLRSNQTVLIPSAAGGVGWAATQLAKSIPNVRVVGLASPSKHEAIRANGVDVTIDSRDPCWDAAVKAACPQGVDIALDCTSGDNFRRTQLLVKDLGRAILIGANDMIAGETLSFWRIICSWWYSATIKPVDLVLNSRVVAGFHLTHVKTRLPERYREALLHLFELYEKNVIRPQIDSVWTFSQITEATNRLSQRKNIGKVILTP</sequence>
<dbReference type="KEGG" id="dmk:116915427"/>
<dbReference type="PANTHER" id="PTHR44054:SF1">
    <property type="entry name" value="SYNAPTIC VESICLE MEMBRANE PROTEIN VAT-1 HOMOLOG"/>
    <property type="match status" value="1"/>
</dbReference>
<gene>
    <name evidence="5" type="ORF">OUZ56_001103</name>
</gene>
<evidence type="ECO:0000313" key="6">
    <source>
        <dbReference type="Proteomes" id="UP001234178"/>
    </source>
</evidence>
<dbReference type="Gene3D" id="3.40.50.720">
    <property type="entry name" value="NAD(P)-binding Rossmann-like Domain"/>
    <property type="match status" value="1"/>
</dbReference>